<dbReference type="InterPro" id="IPR013249">
    <property type="entry name" value="RNA_pol_sigma70_r4_t2"/>
</dbReference>
<dbReference type="InterPro" id="IPR037171">
    <property type="entry name" value="NagB/RpiA_transferase-like"/>
</dbReference>
<evidence type="ECO:0000256" key="2">
    <source>
        <dbReference type="ARBA" id="ARBA00023015"/>
    </source>
</evidence>
<evidence type="ECO:0000256" key="1">
    <source>
        <dbReference type="ARBA" id="ARBA00010466"/>
    </source>
</evidence>
<gene>
    <name evidence="7" type="ORF">AGR7C_Lc100405</name>
</gene>
<dbReference type="InterPro" id="IPR051054">
    <property type="entry name" value="SorC_transcr_regulators"/>
</dbReference>
<dbReference type="InterPro" id="IPR013324">
    <property type="entry name" value="RNA_pol_sigma_r3/r4-like"/>
</dbReference>
<name>A0A1S7QYQ5_9HYPH</name>
<evidence type="ECO:0000256" key="4">
    <source>
        <dbReference type="ARBA" id="ARBA00023163"/>
    </source>
</evidence>
<keyword evidence="4" id="KW-0804">Transcription</keyword>
<accession>A0A1S7QYQ5</accession>
<dbReference type="RefSeq" id="WP_162936886.1">
    <property type="nucleotide sequence ID" value="NZ_LT009749.1"/>
</dbReference>
<feature type="domain" description="RNA polymerase sigma factor 70 region 4 type 2" evidence="6">
    <location>
        <begin position="17"/>
        <end position="52"/>
    </location>
</feature>
<dbReference type="Proteomes" id="UP000191987">
    <property type="component" value="Unassembled WGS sequence"/>
</dbReference>
<evidence type="ECO:0000259" key="6">
    <source>
        <dbReference type="Pfam" id="PF08281"/>
    </source>
</evidence>
<dbReference type="InterPro" id="IPR007324">
    <property type="entry name" value="Sugar-bd_dom_put"/>
</dbReference>
<dbReference type="Pfam" id="PF08281">
    <property type="entry name" value="Sigma70_r4_2"/>
    <property type="match status" value="1"/>
</dbReference>
<dbReference type="Gene3D" id="1.10.10.60">
    <property type="entry name" value="Homeodomain-like"/>
    <property type="match status" value="1"/>
</dbReference>
<sequence>MLDIKDDFDQQRQMYSVLVLHFIEGVKQSEIAERLNLSHTKVNRMIAAGRKAGMVKITIASPYQRLVDLENEITRRFGLRQSVVTPTVSDNPETALQMVGRVAANHLLETIRDGDVIAITGGKAVSAVVDNLEAERRFDVRVVPLTGGVQGKHYTDVNHLATQLAEKLGGSASLVHAPLFAEDEEQRDLLMNVASIREVFDLARQAQVALVGIGSVEAPGSGYYDLLPDAARGGQALVDAGIAGEFLAHLTMADGQLARIDLNSRVVALDPGQLARCPNIIGVAAGAIKAGPVAATLAGRYLTSLVVDEAIAGYLLDHEGGETS</sequence>
<dbReference type="Gene3D" id="3.40.50.1360">
    <property type="match status" value="1"/>
</dbReference>
<dbReference type="GO" id="GO:0016987">
    <property type="term" value="F:sigma factor activity"/>
    <property type="evidence" value="ECO:0007669"/>
    <property type="project" value="InterPro"/>
</dbReference>
<proteinExistence type="inferred from homology"/>
<dbReference type="PANTHER" id="PTHR34294:SF1">
    <property type="entry name" value="TRANSCRIPTIONAL REGULATOR LSRR"/>
    <property type="match status" value="1"/>
</dbReference>
<dbReference type="GO" id="GO:0003677">
    <property type="term" value="F:DNA binding"/>
    <property type="evidence" value="ECO:0007669"/>
    <property type="project" value="UniProtKB-KW"/>
</dbReference>
<organism evidence="7 8">
    <name type="scientific">Agrobacterium deltaense Zutra 3/1</name>
    <dbReference type="NCBI Taxonomy" id="1183427"/>
    <lineage>
        <taxon>Bacteria</taxon>
        <taxon>Pseudomonadati</taxon>
        <taxon>Pseudomonadota</taxon>
        <taxon>Alphaproteobacteria</taxon>
        <taxon>Hyphomicrobiales</taxon>
        <taxon>Rhizobiaceae</taxon>
        <taxon>Rhizobium/Agrobacterium group</taxon>
        <taxon>Agrobacterium</taxon>
    </lineage>
</organism>
<dbReference type="AlphaFoldDB" id="A0A1S7QYQ5"/>
<evidence type="ECO:0000313" key="8">
    <source>
        <dbReference type="Proteomes" id="UP000191987"/>
    </source>
</evidence>
<evidence type="ECO:0000256" key="3">
    <source>
        <dbReference type="ARBA" id="ARBA00023125"/>
    </source>
</evidence>
<evidence type="ECO:0000259" key="5">
    <source>
        <dbReference type="Pfam" id="PF04198"/>
    </source>
</evidence>
<dbReference type="Pfam" id="PF04198">
    <property type="entry name" value="Sugar-bind"/>
    <property type="match status" value="1"/>
</dbReference>
<dbReference type="SUPFAM" id="SSF100950">
    <property type="entry name" value="NagB/RpiA/CoA transferase-like"/>
    <property type="match status" value="1"/>
</dbReference>
<keyword evidence="3" id="KW-0238">DNA-binding</keyword>
<evidence type="ECO:0000313" key="7">
    <source>
        <dbReference type="EMBL" id="CUX44085.1"/>
    </source>
</evidence>
<dbReference type="PANTHER" id="PTHR34294">
    <property type="entry name" value="TRANSCRIPTIONAL REGULATOR-RELATED"/>
    <property type="match status" value="1"/>
</dbReference>
<feature type="domain" description="Sugar-binding" evidence="5">
    <location>
        <begin position="62"/>
        <end position="316"/>
    </location>
</feature>
<dbReference type="GO" id="GO:0006352">
    <property type="term" value="P:DNA-templated transcription initiation"/>
    <property type="evidence" value="ECO:0007669"/>
    <property type="project" value="InterPro"/>
</dbReference>
<dbReference type="SUPFAM" id="SSF88659">
    <property type="entry name" value="Sigma3 and sigma4 domains of RNA polymerase sigma factors"/>
    <property type="match status" value="1"/>
</dbReference>
<reference evidence="7 8" key="1">
    <citation type="submission" date="2016-01" db="EMBL/GenBank/DDBJ databases">
        <authorList>
            <person name="Oliw E.H."/>
        </authorList>
    </citation>
    <scope>NUCLEOTIDE SEQUENCE [LARGE SCALE GENOMIC DNA]</scope>
    <source>
        <strain evidence="7 8">Zutra 3-1</strain>
    </source>
</reference>
<dbReference type="EMBL" id="FBWG01000028">
    <property type="protein sequence ID" value="CUX44085.1"/>
    <property type="molecule type" value="Genomic_DNA"/>
</dbReference>
<dbReference type="GO" id="GO:0030246">
    <property type="term" value="F:carbohydrate binding"/>
    <property type="evidence" value="ECO:0007669"/>
    <property type="project" value="InterPro"/>
</dbReference>
<protein>
    <submittedName>
        <fullName evidence="7">Transcriptional regulator, deoR family protein</fullName>
    </submittedName>
</protein>
<comment type="similarity">
    <text evidence="1">Belongs to the SorC transcriptional regulatory family.</text>
</comment>
<keyword evidence="2" id="KW-0805">Transcription regulation</keyword>